<reference evidence="2" key="1">
    <citation type="journal article" date="2012" name="Mol. Plant Microbe Interact.">
        <title>A highly conserved effector in Fusarium oxysporum is required for full virulence on Arabidopsis.</title>
        <authorList>
            <person name="Thatcher L.F."/>
            <person name="Gardiner D.M."/>
            <person name="Kazan K."/>
            <person name="Manners J."/>
        </authorList>
    </citation>
    <scope>NUCLEOTIDE SEQUENCE [LARGE SCALE GENOMIC DNA]</scope>
    <source>
        <strain evidence="2">Fo5176</strain>
    </source>
</reference>
<proteinExistence type="predicted"/>
<protein>
    <submittedName>
        <fullName evidence="1">Uncharacterized protein</fullName>
    </submittedName>
</protein>
<reference evidence="1" key="2">
    <citation type="submission" date="2025-08" db="UniProtKB">
        <authorList>
            <consortium name="EnsemblFungi"/>
        </authorList>
    </citation>
    <scope>IDENTIFICATION</scope>
    <source>
        <strain evidence="1">4287 / CBS 123668 / FGSC 9935 / NRRL 34936</strain>
    </source>
</reference>
<evidence type="ECO:0000313" key="1">
    <source>
        <dbReference type="EnsemblFungi" id="FOXG_16402P0"/>
    </source>
</evidence>
<accession>A0A0D2YIP2</accession>
<dbReference type="AlphaFoldDB" id="A0A0D2YIP2"/>
<organism evidence="1 2">
    <name type="scientific">Fusarium oxysporum (strain Fo5176)</name>
    <name type="common">Fusarium vascular wilt</name>
    <dbReference type="NCBI Taxonomy" id="660025"/>
    <lineage>
        <taxon>Eukaryota</taxon>
        <taxon>Fungi</taxon>
        <taxon>Dikarya</taxon>
        <taxon>Ascomycota</taxon>
        <taxon>Pezizomycotina</taxon>
        <taxon>Sordariomycetes</taxon>
        <taxon>Hypocreomycetidae</taxon>
        <taxon>Hypocreales</taxon>
        <taxon>Nectriaceae</taxon>
        <taxon>Fusarium</taxon>
        <taxon>Fusarium oxysporum species complex</taxon>
    </lineage>
</organism>
<dbReference type="Proteomes" id="UP000002489">
    <property type="component" value="Unassembled WGS sequence"/>
</dbReference>
<sequence length="112" mass="13116">MSRKVAWREGKMVFIWFANTSRQDRDAWKTDPTYNNGKVRSLRVGYSVALLRYLKGLRTQIALSYLLSVCGVTKVWYRSEDDMPHTNMSRLEGFNQRILDSYPGQLYILKST</sequence>
<evidence type="ECO:0000313" key="2">
    <source>
        <dbReference type="Proteomes" id="UP000002489"/>
    </source>
</evidence>
<dbReference type="EnsemblFungi" id="FOXG_16402T0">
    <property type="protein sequence ID" value="FOXG_16402P0"/>
    <property type="gene ID" value="FOXG_16402"/>
</dbReference>
<name>A0A0D2YIP2_FUSOF</name>